<feature type="compositionally biased region" description="Basic residues" evidence="5">
    <location>
        <begin position="566"/>
        <end position="582"/>
    </location>
</feature>
<feature type="signal peptide" evidence="6">
    <location>
        <begin position="1"/>
        <end position="25"/>
    </location>
</feature>
<dbReference type="HOGENOM" id="CLU_006332_11_1_0"/>
<dbReference type="AlphaFoldDB" id="F0SLM6"/>
<evidence type="ECO:0000256" key="5">
    <source>
        <dbReference type="SAM" id="MobiDB-lite"/>
    </source>
</evidence>
<evidence type="ECO:0000313" key="9">
    <source>
        <dbReference type="Proteomes" id="UP000006860"/>
    </source>
</evidence>
<name>F0SLM6_RUBBR</name>
<dbReference type="Gene3D" id="3.40.720.10">
    <property type="entry name" value="Alkaline Phosphatase, subunit A"/>
    <property type="match status" value="1"/>
</dbReference>
<dbReference type="InterPro" id="IPR000917">
    <property type="entry name" value="Sulfatase_N"/>
</dbReference>
<dbReference type="Pfam" id="PF00884">
    <property type="entry name" value="Sulfatase"/>
    <property type="match status" value="1"/>
</dbReference>
<dbReference type="Proteomes" id="UP000006860">
    <property type="component" value="Chromosome"/>
</dbReference>
<dbReference type="EMBL" id="CP002546">
    <property type="protein sequence ID" value="ADY57709.1"/>
    <property type="molecule type" value="Genomic_DNA"/>
</dbReference>
<dbReference type="InterPro" id="IPR017850">
    <property type="entry name" value="Alkaline_phosphatase_core_sf"/>
</dbReference>
<dbReference type="FunFam" id="3.30.1120.10:FF:000008">
    <property type="entry name" value="Arylsulfatase"/>
    <property type="match status" value="1"/>
</dbReference>
<keyword evidence="6" id="KW-0732">Signal</keyword>
<organism evidence="8 9">
    <name type="scientific">Rubinisphaera brasiliensis (strain ATCC 49424 / DSM 5305 / JCM 21570 / IAM 15109 / NBRC 103401 / IFAM 1448)</name>
    <name type="common">Planctomyces brasiliensis</name>
    <dbReference type="NCBI Taxonomy" id="756272"/>
    <lineage>
        <taxon>Bacteria</taxon>
        <taxon>Pseudomonadati</taxon>
        <taxon>Planctomycetota</taxon>
        <taxon>Planctomycetia</taxon>
        <taxon>Planctomycetales</taxon>
        <taxon>Planctomycetaceae</taxon>
        <taxon>Rubinisphaera</taxon>
    </lineage>
</organism>
<sequence>MVQRICVYALWALLACFSGSGVCVAASERPNIIVILSDDMGFSDIGCYGGETETPNLDRLARNGLRFTQFYNTGRCCPTRASLLTGLYPHQAGIGHMMQDKGLVGYQGNLNTRCLTIAEALRPAGYSTYMSGKWHVTRHIDPDGPKFNWPLQRGFDRFYGTIHGAGSFFDPNSLTRDNTQISPYADPEYQPEEYYYTDAISDHAVRYINEHKQQEQEDKPFFLYMAYTAAHWPMHALEKDIAKYKGRFDAGYDQLRRERLERVRQLGLIDADWKMTERTDDWSKVQNREWELRCMEVYAAMIDNMDQGIGRVIDTLEKNGELDNTLILFMQDNGGCAEPLGRNVKQLQTRADKPTLAPMAADELQFQMIPKQSRDGYPVLQGPGVMPGPADTYIAYGRGWANVSNTPFREFKHWVHEGGIATPLIAHWPAGIEEKNALRDEPAHLIDIMATCVDVAKADYPQQKNGQKLHALEGQSLQPVFAGKSLDRDAIYWEHEGNRAIRVGDWKLVSKFNQDWELYNMQADRTETNDLAEQHPDRVAELSAQWQTWAERADVLPLRPGWRNSGKQHQKSPAKPKNKQNK</sequence>
<keyword evidence="2" id="KW-0479">Metal-binding</keyword>
<feature type="region of interest" description="Disordered" evidence="5">
    <location>
        <begin position="557"/>
        <end position="582"/>
    </location>
</feature>
<dbReference type="PROSITE" id="PS00149">
    <property type="entry name" value="SULFATASE_2"/>
    <property type="match status" value="1"/>
</dbReference>
<dbReference type="PROSITE" id="PS51257">
    <property type="entry name" value="PROKAR_LIPOPROTEIN"/>
    <property type="match status" value="1"/>
</dbReference>
<dbReference type="STRING" id="756272.Plabr_0079"/>
<keyword evidence="9" id="KW-1185">Reference proteome</keyword>
<protein>
    <submittedName>
        <fullName evidence="8">Sulfatase</fullName>
    </submittedName>
</protein>
<dbReference type="GO" id="GO:0004065">
    <property type="term" value="F:arylsulfatase activity"/>
    <property type="evidence" value="ECO:0007669"/>
    <property type="project" value="TreeGrafter"/>
</dbReference>
<accession>F0SLM6</accession>
<reference evidence="9" key="1">
    <citation type="submission" date="2011-02" db="EMBL/GenBank/DDBJ databases">
        <title>The complete genome of Planctomyces brasiliensis DSM 5305.</title>
        <authorList>
            <person name="Lucas S."/>
            <person name="Copeland A."/>
            <person name="Lapidus A."/>
            <person name="Bruce D."/>
            <person name="Goodwin L."/>
            <person name="Pitluck S."/>
            <person name="Kyrpides N."/>
            <person name="Mavromatis K."/>
            <person name="Pagani I."/>
            <person name="Ivanova N."/>
            <person name="Ovchinnikova G."/>
            <person name="Lu M."/>
            <person name="Detter J.C."/>
            <person name="Han C."/>
            <person name="Land M."/>
            <person name="Hauser L."/>
            <person name="Markowitz V."/>
            <person name="Cheng J.-F."/>
            <person name="Hugenholtz P."/>
            <person name="Woyke T."/>
            <person name="Wu D."/>
            <person name="Tindall B."/>
            <person name="Pomrenke H.G."/>
            <person name="Brambilla E."/>
            <person name="Klenk H.-P."/>
            <person name="Eisen J.A."/>
        </authorList>
    </citation>
    <scope>NUCLEOTIDE SEQUENCE [LARGE SCALE GENOMIC DNA]</scope>
    <source>
        <strain evidence="9">ATCC 49424 / DSM 5305 / JCM 21570 / NBRC 103401 / IFAM 1448</strain>
    </source>
</reference>
<evidence type="ECO:0000256" key="4">
    <source>
        <dbReference type="ARBA" id="ARBA00022837"/>
    </source>
</evidence>
<dbReference type="KEGG" id="pbs:Plabr_0079"/>
<evidence type="ECO:0000256" key="2">
    <source>
        <dbReference type="ARBA" id="ARBA00022723"/>
    </source>
</evidence>
<dbReference type="eggNOG" id="COG3119">
    <property type="taxonomic scope" value="Bacteria"/>
</dbReference>
<dbReference type="GO" id="GO:0046872">
    <property type="term" value="F:metal ion binding"/>
    <property type="evidence" value="ECO:0007669"/>
    <property type="project" value="UniProtKB-KW"/>
</dbReference>
<keyword evidence="3" id="KW-0378">Hydrolase</keyword>
<evidence type="ECO:0000256" key="6">
    <source>
        <dbReference type="SAM" id="SignalP"/>
    </source>
</evidence>
<dbReference type="InterPro" id="IPR050738">
    <property type="entry name" value="Sulfatase"/>
</dbReference>
<dbReference type="PANTHER" id="PTHR42693:SF53">
    <property type="entry name" value="ENDO-4-O-SULFATASE"/>
    <property type="match status" value="1"/>
</dbReference>
<keyword evidence="4" id="KW-0106">Calcium</keyword>
<evidence type="ECO:0000259" key="7">
    <source>
        <dbReference type="Pfam" id="PF00884"/>
    </source>
</evidence>
<evidence type="ECO:0000256" key="1">
    <source>
        <dbReference type="ARBA" id="ARBA00008779"/>
    </source>
</evidence>
<dbReference type="RefSeq" id="WP_013626453.1">
    <property type="nucleotide sequence ID" value="NC_015174.1"/>
</dbReference>
<comment type="similarity">
    <text evidence="1">Belongs to the sulfatase family.</text>
</comment>
<feature type="domain" description="Sulfatase N-terminal" evidence="7">
    <location>
        <begin position="30"/>
        <end position="456"/>
    </location>
</feature>
<dbReference type="SUPFAM" id="SSF53649">
    <property type="entry name" value="Alkaline phosphatase-like"/>
    <property type="match status" value="1"/>
</dbReference>
<dbReference type="OrthoDB" id="9783154at2"/>
<evidence type="ECO:0000313" key="8">
    <source>
        <dbReference type="EMBL" id="ADY57709.1"/>
    </source>
</evidence>
<feature type="chain" id="PRO_5003260580" evidence="6">
    <location>
        <begin position="26"/>
        <end position="582"/>
    </location>
</feature>
<proteinExistence type="inferred from homology"/>
<dbReference type="Gene3D" id="3.30.1120.10">
    <property type="match status" value="1"/>
</dbReference>
<dbReference type="CDD" id="cd16025">
    <property type="entry name" value="PAS_like"/>
    <property type="match status" value="1"/>
</dbReference>
<dbReference type="InterPro" id="IPR024607">
    <property type="entry name" value="Sulfatase_CS"/>
</dbReference>
<evidence type="ECO:0000256" key="3">
    <source>
        <dbReference type="ARBA" id="ARBA00022801"/>
    </source>
</evidence>
<gene>
    <name evidence="8" type="ordered locus">Plabr_0079</name>
</gene>
<dbReference type="PANTHER" id="PTHR42693">
    <property type="entry name" value="ARYLSULFATASE FAMILY MEMBER"/>
    <property type="match status" value="1"/>
</dbReference>